<accession>A0A803NKL5</accession>
<sequence length="292" mass="32766">MAGRGRPKKSVSQGTSKAGKLIAGSKGKRKLAGNIRKKRGPMMSDVVLKTKSMAEVIGVSELQLSESEEDEPEVHTPQTIEDVAQVLSPRASLEFLQRDQEVRSDFVPTLLWDHLKALQEEFGKIKEWTRLQEGRCYICTDLGTTPWVRTEILGERALFKILEQIGNPIMLDDITKKKERLNFPRILIEVRMGQEFPEQIEFRNELQQEAKLEEDEEGFCQVQIKGKNGQMGTNKVGNKSDDFKGKMNTENIATAKTFEILAEPGDEQREPNQGEEVTVNTGRGGVPPLSNG</sequence>
<protein>
    <recommendedName>
        <fullName evidence="4">DUF4283 domain-containing protein</fullName>
    </recommendedName>
</protein>
<evidence type="ECO:0000313" key="2">
    <source>
        <dbReference type="EnsemblPlants" id="cds.evm.model.01.2302"/>
    </source>
</evidence>
<keyword evidence="3" id="KW-1185">Reference proteome</keyword>
<name>A0A803NKL5_CANSA</name>
<dbReference type="EMBL" id="UZAU01000068">
    <property type="status" value="NOT_ANNOTATED_CDS"/>
    <property type="molecule type" value="Genomic_DNA"/>
</dbReference>
<reference evidence="2" key="2">
    <citation type="submission" date="2021-03" db="UniProtKB">
        <authorList>
            <consortium name="EnsemblPlants"/>
        </authorList>
    </citation>
    <scope>IDENTIFICATION</scope>
</reference>
<dbReference type="Gramene" id="evm.model.01.2302">
    <property type="protein sequence ID" value="cds.evm.model.01.2302"/>
    <property type="gene ID" value="evm.TU.01.2302"/>
</dbReference>
<evidence type="ECO:0000256" key="1">
    <source>
        <dbReference type="SAM" id="MobiDB-lite"/>
    </source>
</evidence>
<reference evidence="2" key="1">
    <citation type="submission" date="2018-11" db="EMBL/GenBank/DDBJ databases">
        <authorList>
            <person name="Grassa J C."/>
        </authorList>
    </citation>
    <scope>NUCLEOTIDE SEQUENCE [LARGE SCALE GENOMIC DNA]</scope>
</reference>
<proteinExistence type="predicted"/>
<evidence type="ECO:0000313" key="3">
    <source>
        <dbReference type="Proteomes" id="UP000596661"/>
    </source>
</evidence>
<dbReference type="AlphaFoldDB" id="A0A803NKL5"/>
<organism evidence="2 3">
    <name type="scientific">Cannabis sativa</name>
    <name type="common">Hemp</name>
    <name type="synonym">Marijuana</name>
    <dbReference type="NCBI Taxonomy" id="3483"/>
    <lineage>
        <taxon>Eukaryota</taxon>
        <taxon>Viridiplantae</taxon>
        <taxon>Streptophyta</taxon>
        <taxon>Embryophyta</taxon>
        <taxon>Tracheophyta</taxon>
        <taxon>Spermatophyta</taxon>
        <taxon>Magnoliopsida</taxon>
        <taxon>eudicotyledons</taxon>
        <taxon>Gunneridae</taxon>
        <taxon>Pentapetalae</taxon>
        <taxon>rosids</taxon>
        <taxon>fabids</taxon>
        <taxon>Rosales</taxon>
        <taxon>Cannabaceae</taxon>
        <taxon>Cannabis</taxon>
    </lineage>
</organism>
<feature type="compositionally biased region" description="Basic residues" evidence="1">
    <location>
        <begin position="26"/>
        <end position="36"/>
    </location>
</feature>
<dbReference type="EnsemblPlants" id="evm.model.01.2302">
    <property type="protein sequence ID" value="cds.evm.model.01.2302"/>
    <property type="gene ID" value="evm.TU.01.2302"/>
</dbReference>
<feature type="region of interest" description="Disordered" evidence="1">
    <location>
        <begin position="263"/>
        <end position="292"/>
    </location>
</feature>
<feature type="region of interest" description="Disordered" evidence="1">
    <location>
        <begin position="1"/>
        <end position="36"/>
    </location>
</feature>
<evidence type="ECO:0008006" key="4">
    <source>
        <dbReference type="Google" id="ProtNLM"/>
    </source>
</evidence>
<dbReference type="Proteomes" id="UP000596661">
    <property type="component" value="Chromosome 1"/>
</dbReference>